<feature type="region of interest" description="Disordered" evidence="2">
    <location>
        <begin position="23"/>
        <end position="79"/>
    </location>
</feature>
<dbReference type="AlphaFoldDB" id="A0A0E0FNL4"/>
<dbReference type="GO" id="GO:0008270">
    <property type="term" value="F:zinc ion binding"/>
    <property type="evidence" value="ECO:0007669"/>
    <property type="project" value="UniProtKB-KW"/>
</dbReference>
<evidence type="ECO:0000256" key="1">
    <source>
        <dbReference type="PROSITE-ProRule" id="PRU01145"/>
    </source>
</evidence>
<organism evidence="3">
    <name type="scientific">Oryza nivara</name>
    <name type="common">Indian wild rice</name>
    <name type="synonym">Oryza sativa f. spontanea</name>
    <dbReference type="NCBI Taxonomy" id="4536"/>
    <lineage>
        <taxon>Eukaryota</taxon>
        <taxon>Viridiplantae</taxon>
        <taxon>Streptophyta</taxon>
        <taxon>Embryophyta</taxon>
        <taxon>Tracheophyta</taxon>
        <taxon>Spermatophyta</taxon>
        <taxon>Magnoliopsida</taxon>
        <taxon>Liliopsida</taxon>
        <taxon>Poales</taxon>
        <taxon>Poaceae</taxon>
        <taxon>BOP clade</taxon>
        <taxon>Oryzoideae</taxon>
        <taxon>Oryzeae</taxon>
        <taxon>Oryzinae</taxon>
        <taxon>Oryza</taxon>
    </lineage>
</organism>
<dbReference type="EnsemblPlants" id="ONIVA01G23290.3">
    <property type="protein sequence ID" value="ONIVA01G23290.3"/>
    <property type="gene ID" value="ONIVA01G23290"/>
</dbReference>
<evidence type="ECO:0000313" key="3">
    <source>
        <dbReference type="EnsemblPlants" id="ONIVA01G23290.3"/>
    </source>
</evidence>
<sequence length="148" mass="16430">MARFQCEDCGGDDLKKPKLAGHFRSCAQPTGSPASTAASSSPRRPSRATPSASPRLRSMVPRDRTKHPTMHRASKTSQSQMLMLISMSGCRHIPLGSAAFARRQPLASKHSYHMQMARSTGQKQKPIMLLRSKQMELNKLPRKLLVHL</sequence>
<dbReference type="HOGENOM" id="CLU_1761708_0_0_1"/>
<keyword evidence="1" id="KW-0479">Metal-binding</keyword>
<proteinExistence type="predicted"/>
<feature type="compositionally biased region" description="Basic residues" evidence="2">
    <location>
        <begin position="64"/>
        <end position="74"/>
    </location>
</feature>
<evidence type="ECO:0000313" key="4">
    <source>
        <dbReference type="Proteomes" id="UP000006591"/>
    </source>
</evidence>
<keyword evidence="1" id="KW-0862">Zinc</keyword>
<evidence type="ECO:0000256" key="2">
    <source>
        <dbReference type="SAM" id="MobiDB-lite"/>
    </source>
</evidence>
<protein>
    <submittedName>
        <fullName evidence="3">Uncharacterized protein</fullName>
    </submittedName>
</protein>
<name>A0A0E0FNL4_ORYNI</name>
<dbReference type="PROSITE" id="PS51804">
    <property type="entry name" value="ZF_C2HC_LYAR"/>
    <property type="match status" value="1"/>
</dbReference>
<keyword evidence="1" id="KW-0863">Zinc-finger</keyword>
<feature type="compositionally biased region" description="Low complexity" evidence="2">
    <location>
        <begin position="32"/>
        <end position="58"/>
    </location>
</feature>
<accession>A0A0E0FNL4</accession>
<keyword evidence="4" id="KW-1185">Reference proteome</keyword>
<reference evidence="3" key="1">
    <citation type="submission" date="2015-04" db="UniProtKB">
        <authorList>
            <consortium name="EnsemblPlants"/>
        </authorList>
    </citation>
    <scope>IDENTIFICATION</scope>
    <source>
        <strain evidence="3">SL10</strain>
    </source>
</reference>
<dbReference type="Gramene" id="ONIVA01G23290.3">
    <property type="protein sequence ID" value="ONIVA01G23290.3"/>
    <property type="gene ID" value="ONIVA01G23290"/>
</dbReference>
<dbReference type="Proteomes" id="UP000006591">
    <property type="component" value="Chromosome 1"/>
</dbReference>
<reference evidence="3" key="2">
    <citation type="submission" date="2018-04" db="EMBL/GenBank/DDBJ databases">
        <title>OnivRS2 (Oryza nivara Reference Sequence Version 2).</title>
        <authorList>
            <person name="Zhang J."/>
            <person name="Kudrna D."/>
            <person name="Lee S."/>
            <person name="Talag J."/>
            <person name="Rajasekar S."/>
            <person name="Welchert J."/>
            <person name="Hsing Y.-I."/>
            <person name="Wing R.A."/>
        </authorList>
    </citation>
    <scope>NUCLEOTIDE SEQUENCE [LARGE SCALE GENOMIC DNA]</scope>
</reference>